<dbReference type="InterPro" id="IPR004027">
    <property type="entry name" value="SEC_C_motif"/>
</dbReference>
<dbReference type="NCBIfam" id="NF002449">
    <property type="entry name" value="PRK01617.1"/>
    <property type="match status" value="1"/>
</dbReference>
<reference evidence="4" key="1">
    <citation type="submission" date="2022-06" db="EMBL/GenBank/DDBJ databases">
        <title>Draft genome sequences of Leminorella grimontii str. JCM5902.</title>
        <authorList>
            <person name="Wakabayashi Y."/>
            <person name="Kojima K."/>
        </authorList>
    </citation>
    <scope>NUCLEOTIDE SEQUENCE</scope>
    <source>
        <strain evidence="4">JCM 5902</strain>
    </source>
</reference>
<dbReference type="HAMAP" id="MF_00612">
    <property type="entry name" value="UPF0225"/>
    <property type="match status" value="1"/>
</dbReference>
<proteinExistence type="inferred from homology"/>
<dbReference type="Gene3D" id="3.10.450.50">
    <property type="match status" value="1"/>
</dbReference>
<evidence type="ECO:0000256" key="1">
    <source>
        <dbReference type="ARBA" id="ARBA00010839"/>
    </source>
</evidence>
<dbReference type="InterPro" id="IPR032710">
    <property type="entry name" value="NTF2-like_dom_sf"/>
</dbReference>
<dbReference type="Pfam" id="PF17775">
    <property type="entry name" value="YchJ_M-like"/>
    <property type="match status" value="1"/>
</dbReference>
<comment type="caution">
    <text evidence="4">The sequence shown here is derived from an EMBL/GenBank/DDBJ whole genome shotgun (WGS) entry which is preliminary data.</text>
</comment>
<keyword evidence="5" id="KW-1185">Reference proteome</keyword>
<evidence type="ECO:0000256" key="2">
    <source>
        <dbReference type="HAMAP-Rule" id="MF_00612"/>
    </source>
</evidence>
<dbReference type="SUPFAM" id="SSF103642">
    <property type="entry name" value="Sec-C motif"/>
    <property type="match status" value="1"/>
</dbReference>
<dbReference type="PANTHER" id="PTHR33747:SF1">
    <property type="entry name" value="ADENYLATE CYCLASE-ASSOCIATED CAP C-TERMINAL DOMAIN-CONTAINING PROTEIN"/>
    <property type="match status" value="1"/>
</dbReference>
<dbReference type="AlphaFoldDB" id="A0AAV5N369"/>
<sequence length="154" mass="17214">MVEPCPCGSKIAFNACCEPYICGSLAAPTPLSLMKSRYSAYVHKNVEYLIATWHPDFRHPELAAAIGQSFNNTQWLGLTVVEAGDASPECGYVEFVARFIDTQTQRSHAIYERSTFIRQEGVWYYTQGVKPRIGRNDACPCGSNKKYKKCCGND</sequence>
<evidence type="ECO:0000313" key="4">
    <source>
        <dbReference type="EMBL" id="GKX56169.1"/>
    </source>
</evidence>
<dbReference type="Pfam" id="PF02810">
    <property type="entry name" value="SEC-C"/>
    <property type="match status" value="1"/>
</dbReference>
<dbReference type="SUPFAM" id="SSF54427">
    <property type="entry name" value="NTF2-like"/>
    <property type="match status" value="1"/>
</dbReference>
<dbReference type="PANTHER" id="PTHR33747">
    <property type="entry name" value="UPF0225 PROTEIN SCO1677"/>
    <property type="match status" value="1"/>
</dbReference>
<comment type="similarity">
    <text evidence="1 2">Belongs to the UPF0225 family.</text>
</comment>
<dbReference type="InterPro" id="IPR023006">
    <property type="entry name" value="YchJ-like"/>
</dbReference>
<dbReference type="InterPro" id="IPR048469">
    <property type="entry name" value="YchJ-like_M"/>
</dbReference>
<protein>
    <recommendedName>
        <fullName evidence="2">UPF0225 protein SOASR030_22810</fullName>
    </recommendedName>
</protein>
<organism evidence="4 5">
    <name type="scientific">Leminorella grimontii</name>
    <dbReference type="NCBI Taxonomy" id="82981"/>
    <lineage>
        <taxon>Bacteria</taxon>
        <taxon>Pseudomonadati</taxon>
        <taxon>Pseudomonadota</taxon>
        <taxon>Gammaproteobacteria</taxon>
        <taxon>Enterobacterales</taxon>
        <taxon>Budviciaceae</taxon>
        <taxon>Leminorella</taxon>
    </lineage>
</organism>
<name>A0AAV5N369_9GAMM</name>
<dbReference type="EMBL" id="BRLH01000004">
    <property type="protein sequence ID" value="GKX56169.1"/>
    <property type="molecule type" value="Genomic_DNA"/>
</dbReference>
<evidence type="ECO:0000313" key="5">
    <source>
        <dbReference type="Proteomes" id="UP001058124"/>
    </source>
</evidence>
<dbReference type="RefSeq" id="WP_027274566.1">
    <property type="nucleotide sequence ID" value="NZ_BRLH01000004.1"/>
</dbReference>
<evidence type="ECO:0000259" key="3">
    <source>
        <dbReference type="Pfam" id="PF17775"/>
    </source>
</evidence>
<gene>
    <name evidence="4" type="ORF">SOASR030_22810</name>
</gene>
<dbReference type="Proteomes" id="UP001058124">
    <property type="component" value="Unassembled WGS sequence"/>
</dbReference>
<feature type="domain" description="YchJ-like middle NTF2-like" evidence="3">
    <location>
        <begin position="29"/>
        <end position="128"/>
    </location>
</feature>
<accession>A0AAV5N369</accession>